<accession>A0A0D2H3B5</accession>
<dbReference type="EMBL" id="KN846973">
    <property type="protein sequence ID" value="KIW79099.1"/>
    <property type="molecule type" value="Genomic_DNA"/>
</dbReference>
<evidence type="ECO:0000313" key="3">
    <source>
        <dbReference type="EMBL" id="KIW79099.1"/>
    </source>
</evidence>
<evidence type="ECO:0000256" key="2">
    <source>
        <dbReference type="SAM" id="SignalP"/>
    </source>
</evidence>
<sequence>MLNLVLRLVAIAACVFGVAICARISGEVLRDDRGGSTIITTYIDPATGAGDIARENPRVTALEQQMPGVVAITTSPAWPHSTGKAKAHSTPASSASSPESSFQPTSFNWVPSHAQSTKESGSPTRAIAFPFSSSHSPWKMVGD</sequence>
<feature type="compositionally biased region" description="Low complexity" evidence="1">
    <location>
        <begin position="89"/>
        <end position="107"/>
    </location>
</feature>
<keyword evidence="4" id="KW-1185">Reference proteome</keyword>
<feature type="region of interest" description="Disordered" evidence="1">
    <location>
        <begin position="74"/>
        <end position="143"/>
    </location>
</feature>
<evidence type="ECO:0000256" key="1">
    <source>
        <dbReference type="SAM" id="MobiDB-lite"/>
    </source>
</evidence>
<feature type="signal peptide" evidence="2">
    <location>
        <begin position="1"/>
        <end position="21"/>
    </location>
</feature>
<dbReference type="AlphaFoldDB" id="A0A0D2H3B5"/>
<name>A0A0D2H3B5_9EURO</name>
<gene>
    <name evidence="3" type="ORF">Z517_08939</name>
</gene>
<organism evidence="3 4">
    <name type="scientific">Fonsecaea pedrosoi CBS 271.37</name>
    <dbReference type="NCBI Taxonomy" id="1442368"/>
    <lineage>
        <taxon>Eukaryota</taxon>
        <taxon>Fungi</taxon>
        <taxon>Dikarya</taxon>
        <taxon>Ascomycota</taxon>
        <taxon>Pezizomycotina</taxon>
        <taxon>Eurotiomycetes</taxon>
        <taxon>Chaetothyriomycetidae</taxon>
        <taxon>Chaetothyriales</taxon>
        <taxon>Herpotrichiellaceae</taxon>
        <taxon>Fonsecaea</taxon>
    </lineage>
</organism>
<evidence type="ECO:0000313" key="4">
    <source>
        <dbReference type="Proteomes" id="UP000053029"/>
    </source>
</evidence>
<reference evidence="3 4" key="1">
    <citation type="submission" date="2015-01" db="EMBL/GenBank/DDBJ databases">
        <title>The Genome Sequence of Fonsecaea pedrosoi CBS 271.37.</title>
        <authorList>
            <consortium name="The Broad Institute Genomics Platform"/>
            <person name="Cuomo C."/>
            <person name="de Hoog S."/>
            <person name="Gorbushina A."/>
            <person name="Stielow B."/>
            <person name="Teixiera M."/>
            <person name="Abouelleil A."/>
            <person name="Chapman S.B."/>
            <person name="Priest M."/>
            <person name="Young S.K."/>
            <person name="Wortman J."/>
            <person name="Nusbaum C."/>
            <person name="Birren B."/>
        </authorList>
    </citation>
    <scope>NUCLEOTIDE SEQUENCE [LARGE SCALE GENOMIC DNA]</scope>
    <source>
        <strain evidence="3 4">CBS 271.37</strain>
    </source>
</reference>
<feature type="chain" id="PRO_5002243030" evidence="2">
    <location>
        <begin position="22"/>
        <end position="143"/>
    </location>
</feature>
<dbReference type="OrthoDB" id="4159172at2759"/>
<dbReference type="HOGENOM" id="CLU_1806206_0_0_1"/>
<protein>
    <submittedName>
        <fullName evidence="3">Uncharacterized protein</fullName>
    </submittedName>
</protein>
<feature type="compositionally biased region" description="Polar residues" evidence="1">
    <location>
        <begin position="113"/>
        <end position="123"/>
    </location>
</feature>
<dbReference type="Proteomes" id="UP000053029">
    <property type="component" value="Unassembled WGS sequence"/>
</dbReference>
<dbReference type="VEuPathDB" id="FungiDB:Z517_08939"/>
<dbReference type="GeneID" id="25308429"/>
<dbReference type="RefSeq" id="XP_013282907.1">
    <property type="nucleotide sequence ID" value="XM_013427453.1"/>
</dbReference>
<keyword evidence="2" id="KW-0732">Signal</keyword>
<proteinExistence type="predicted"/>